<sequence length="174" mass="20225">IYNVINTVISQSLKRRSHCGDTFRFGDGVYRTAYPGFLIESMDFQELAAWLGMWSSQANFPCPKCLVPKDSLAKLTRCFEHRNTAAMRDVIEDARRQQTKGDKEDIVRSSGPHDVEQILWEFGHSDPYKAVSYDTLHWDDGGKFGRHLWVYIKQVLTDLGKTNEFNKWYVFHKV</sequence>
<feature type="non-terminal residue" evidence="1">
    <location>
        <position position="174"/>
    </location>
</feature>
<accession>A0AAD6ZCM8</accession>
<reference evidence="1" key="1">
    <citation type="submission" date="2023-03" db="EMBL/GenBank/DDBJ databases">
        <title>Massive genome expansion in bonnet fungi (Mycena s.s.) driven by repeated elements and novel gene families across ecological guilds.</title>
        <authorList>
            <consortium name="Lawrence Berkeley National Laboratory"/>
            <person name="Harder C.B."/>
            <person name="Miyauchi S."/>
            <person name="Viragh M."/>
            <person name="Kuo A."/>
            <person name="Thoen E."/>
            <person name="Andreopoulos B."/>
            <person name="Lu D."/>
            <person name="Skrede I."/>
            <person name="Drula E."/>
            <person name="Henrissat B."/>
            <person name="Morin E."/>
            <person name="Kohler A."/>
            <person name="Barry K."/>
            <person name="LaButti K."/>
            <person name="Morin E."/>
            <person name="Salamov A."/>
            <person name="Lipzen A."/>
            <person name="Mereny Z."/>
            <person name="Hegedus B."/>
            <person name="Baldrian P."/>
            <person name="Stursova M."/>
            <person name="Weitz H."/>
            <person name="Taylor A."/>
            <person name="Grigoriev I.V."/>
            <person name="Nagy L.G."/>
            <person name="Martin F."/>
            <person name="Kauserud H."/>
        </authorList>
    </citation>
    <scope>NUCLEOTIDE SEQUENCE</scope>
    <source>
        <strain evidence="1">CBHHK002</strain>
    </source>
</reference>
<name>A0AAD6ZCM8_9AGAR</name>
<dbReference type="EMBL" id="JARIHO010000063">
    <property type="protein sequence ID" value="KAJ7315184.1"/>
    <property type="molecule type" value="Genomic_DNA"/>
</dbReference>
<comment type="caution">
    <text evidence="1">The sequence shown here is derived from an EMBL/GenBank/DDBJ whole genome shotgun (WGS) entry which is preliminary data.</text>
</comment>
<dbReference type="AlphaFoldDB" id="A0AAD6ZCM8"/>
<evidence type="ECO:0000313" key="1">
    <source>
        <dbReference type="EMBL" id="KAJ7315184.1"/>
    </source>
</evidence>
<keyword evidence="2" id="KW-1185">Reference proteome</keyword>
<gene>
    <name evidence="1" type="ORF">DFH08DRAFT_715940</name>
</gene>
<organism evidence="1 2">
    <name type="scientific">Mycena albidolilacea</name>
    <dbReference type="NCBI Taxonomy" id="1033008"/>
    <lineage>
        <taxon>Eukaryota</taxon>
        <taxon>Fungi</taxon>
        <taxon>Dikarya</taxon>
        <taxon>Basidiomycota</taxon>
        <taxon>Agaricomycotina</taxon>
        <taxon>Agaricomycetes</taxon>
        <taxon>Agaricomycetidae</taxon>
        <taxon>Agaricales</taxon>
        <taxon>Marasmiineae</taxon>
        <taxon>Mycenaceae</taxon>
        <taxon>Mycena</taxon>
    </lineage>
</organism>
<protein>
    <submittedName>
        <fullName evidence="1">Uncharacterized protein</fullName>
    </submittedName>
</protein>
<proteinExistence type="predicted"/>
<dbReference type="Pfam" id="PF18759">
    <property type="entry name" value="Plavaka"/>
    <property type="match status" value="1"/>
</dbReference>
<dbReference type="InterPro" id="IPR041078">
    <property type="entry name" value="Plavaka"/>
</dbReference>
<evidence type="ECO:0000313" key="2">
    <source>
        <dbReference type="Proteomes" id="UP001218218"/>
    </source>
</evidence>
<dbReference type="Proteomes" id="UP001218218">
    <property type="component" value="Unassembled WGS sequence"/>
</dbReference>